<dbReference type="Proteomes" id="UP000594263">
    <property type="component" value="Unplaced"/>
</dbReference>
<protein>
    <submittedName>
        <fullName evidence="1">Uncharacterized protein</fullName>
    </submittedName>
</protein>
<accession>A0A7N0RB31</accession>
<dbReference type="EnsemblPlants" id="Kaladp0007s0094.1.v1.1">
    <property type="protein sequence ID" value="Kaladp0007s0094.1.v1.1"/>
    <property type="gene ID" value="Kaladp0007s0094.v1.1"/>
</dbReference>
<evidence type="ECO:0000313" key="1">
    <source>
        <dbReference type="EnsemblPlants" id="Kaladp0007s0094.1.v1.1"/>
    </source>
</evidence>
<dbReference type="Gramene" id="Kaladp0007s0094.1.v1.1">
    <property type="protein sequence ID" value="Kaladp0007s0094.1.v1.1"/>
    <property type="gene ID" value="Kaladp0007s0094.v1.1"/>
</dbReference>
<name>A0A7N0RB31_KALFE</name>
<evidence type="ECO:0000313" key="2">
    <source>
        <dbReference type="Proteomes" id="UP000594263"/>
    </source>
</evidence>
<dbReference type="AlphaFoldDB" id="A0A7N0RB31"/>
<organism evidence="1 2">
    <name type="scientific">Kalanchoe fedtschenkoi</name>
    <name type="common">Lavender scallops</name>
    <name type="synonym">South American air plant</name>
    <dbReference type="NCBI Taxonomy" id="63787"/>
    <lineage>
        <taxon>Eukaryota</taxon>
        <taxon>Viridiplantae</taxon>
        <taxon>Streptophyta</taxon>
        <taxon>Embryophyta</taxon>
        <taxon>Tracheophyta</taxon>
        <taxon>Spermatophyta</taxon>
        <taxon>Magnoliopsida</taxon>
        <taxon>eudicotyledons</taxon>
        <taxon>Gunneridae</taxon>
        <taxon>Pentapetalae</taxon>
        <taxon>Saxifragales</taxon>
        <taxon>Crassulaceae</taxon>
        <taxon>Kalanchoe</taxon>
    </lineage>
</organism>
<keyword evidence="2" id="KW-1185">Reference proteome</keyword>
<reference evidence="1" key="1">
    <citation type="submission" date="2021-01" db="UniProtKB">
        <authorList>
            <consortium name="EnsemblPlants"/>
        </authorList>
    </citation>
    <scope>IDENTIFICATION</scope>
</reference>
<proteinExistence type="predicted"/>
<sequence>MTKRRRFVFNLNQVTCSQFLFLPSSPATLFPADSASVRQSSCRLSAIDKSFRSKTGEPEILLHCPIESLWLKGNPCFCFLQFVCQNLEKDNLNSMWR</sequence>